<evidence type="ECO:0000313" key="2">
    <source>
        <dbReference type="EMBL" id="QDT12355.1"/>
    </source>
</evidence>
<reference evidence="2 3" key="1">
    <citation type="submission" date="2019-02" db="EMBL/GenBank/DDBJ databases">
        <title>Deep-cultivation of Planctomycetes and their phenomic and genomic characterization uncovers novel biology.</title>
        <authorList>
            <person name="Wiegand S."/>
            <person name="Jogler M."/>
            <person name="Boedeker C."/>
            <person name="Pinto D."/>
            <person name="Vollmers J."/>
            <person name="Rivas-Marin E."/>
            <person name="Kohn T."/>
            <person name="Peeters S.H."/>
            <person name="Heuer A."/>
            <person name="Rast P."/>
            <person name="Oberbeckmann S."/>
            <person name="Bunk B."/>
            <person name="Jeske O."/>
            <person name="Meyerdierks A."/>
            <person name="Storesund J.E."/>
            <person name="Kallscheuer N."/>
            <person name="Luecker S."/>
            <person name="Lage O.M."/>
            <person name="Pohl T."/>
            <person name="Merkel B.J."/>
            <person name="Hornburger P."/>
            <person name="Mueller R.-W."/>
            <person name="Bruemmer F."/>
            <person name="Labrenz M."/>
            <person name="Spormann A.M."/>
            <person name="Op den Camp H."/>
            <person name="Overmann J."/>
            <person name="Amann R."/>
            <person name="Jetten M.S.M."/>
            <person name="Mascher T."/>
            <person name="Medema M.H."/>
            <person name="Devos D.P."/>
            <person name="Kaster A.-K."/>
            <person name="Ovreas L."/>
            <person name="Rohde M."/>
            <person name="Galperin M.Y."/>
            <person name="Jogler C."/>
        </authorList>
    </citation>
    <scope>NUCLEOTIDE SEQUENCE [LARGE SCALE GENOMIC DNA]</scope>
    <source>
        <strain evidence="2 3">K23_9</strain>
    </source>
</reference>
<keyword evidence="1" id="KW-1133">Transmembrane helix</keyword>
<keyword evidence="3" id="KW-1185">Reference proteome</keyword>
<protein>
    <submittedName>
        <fullName evidence="2">Uncharacterized protein</fullName>
    </submittedName>
</protein>
<feature type="transmembrane region" description="Helical" evidence="1">
    <location>
        <begin position="28"/>
        <end position="45"/>
    </location>
</feature>
<sequence>MTNPYEPPPETNQDDKLPSKPRKWIRKVVLFFALFVVLATVGSLANTGQGYWVTFVLYVLLGCVYLWQVRES</sequence>
<dbReference type="RefSeq" id="WP_145420175.1">
    <property type="nucleotide sequence ID" value="NZ_CP036526.1"/>
</dbReference>
<keyword evidence="1" id="KW-0812">Transmembrane</keyword>
<evidence type="ECO:0000313" key="3">
    <source>
        <dbReference type="Proteomes" id="UP000319817"/>
    </source>
</evidence>
<dbReference type="AlphaFoldDB" id="A0A517NZ11"/>
<name>A0A517NZ11_9BACT</name>
<evidence type="ECO:0000256" key="1">
    <source>
        <dbReference type="SAM" id="Phobius"/>
    </source>
</evidence>
<keyword evidence="1" id="KW-0472">Membrane</keyword>
<feature type="transmembrane region" description="Helical" evidence="1">
    <location>
        <begin position="51"/>
        <end position="69"/>
    </location>
</feature>
<accession>A0A517NZ11</accession>
<dbReference type="EMBL" id="CP036526">
    <property type="protein sequence ID" value="QDT12355.1"/>
    <property type="molecule type" value="Genomic_DNA"/>
</dbReference>
<organism evidence="2 3">
    <name type="scientific">Stieleria marina</name>
    <dbReference type="NCBI Taxonomy" id="1930275"/>
    <lineage>
        <taxon>Bacteria</taxon>
        <taxon>Pseudomonadati</taxon>
        <taxon>Planctomycetota</taxon>
        <taxon>Planctomycetia</taxon>
        <taxon>Pirellulales</taxon>
        <taxon>Pirellulaceae</taxon>
        <taxon>Stieleria</taxon>
    </lineage>
</organism>
<gene>
    <name evidence="2" type="ORF">K239x_43650</name>
</gene>
<proteinExistence type="predicted"/>
<dbReference type="Proteomes" id="UP000319817">
    <property type="component" value="Chromosome"/>
</dbReference>